<dbReference type="AlphaFoldDB" id="A0AAV7T216"/>
<evidence type="ECO:0000256" key="1">
    <source>
        <dbReference type="SAM" id="MobiDB-lite"/>
    </source>
</evidence>
<protein>
    <submittedName>
        <fullName evidence="2">Uncharacterized protein</fullName>
    </submittedName>
</protein>
<feature type="region of interest" description="Disordered" evidence="1">
    <location>
        <begin position="1"/>
        <end position="94"/>
    </location>
</feature>
<accession>A0AAV7T216</accession>
<gene>
    <name evidence="2" type="ORF">NDU88_002368</name>
</gene>
<sequence length="94" mass="10510">MRDPSEGSQVCTGKKARDPNERSQGHTGEKTWDPSRNQRKSPTRENPRTEEDGYARRPGEPKETATPHSWRSMAKQGTAFVARNHGLHASRGGQ</sequence>
<feature type="compositionally biased region" description="Basic and acidic residues" evidence="1">
    <location>
        <begin position="15"/>
        <end position="33"/>
    </location>
</feature>
<evidence type="ECO:0000313" key="3">
    <source>
        <dbReference type="Proteomes" id="UP001066276"/>
    </source>
</evidence>
<dbReference type="EMBL" id="JANPWB010000007">
    <property type="protein sequence ID" value="KAJ1170493.1"/>
    <property type="molecule type" value="Genomic_DNA"/>
</dbReference>
<keyword evidence="3" id="KW-1185">Reference proteome</keyword>
<reference evidence="2" key="1">
    <citation type="journal article" date="2022" name="bioRxiv">
        <title>Sequencing and chromosome-scale assembly of the giantPleurodeles waltlgenome.</title>
        <authorList>
            <person name="Brown T."/>
            <person name="Elewa A."/>
            <person name="Iarovenko S."/>
            <person name="Subramanian E."/>
            <person name="Araus A.J."/>
            <person name="Petzold A."/>
            <person name="Susuki M."/>
            <person name="Suzuki K.-i.T."/>
            <person name="Hayashi T."/>
            <person name="Toyoda A."/>
            <person name="Oliveira C."/>
            <person name="Osipova E."/>
            <person name="Leigh N.D."/>
            <person name="Simon A."/>
            <person name="Yun M.H."/>
        </authorList>
    </citation>
    <scope>NUCLEOTIDE SEQUENCE</scope>
    <source>
        <strain evidence="2">20211129_DDA</strain>
        <tissue evidence="2">Liver</tissue>
    </source>
</reference>
<evidence type="ECO:0000313" key="2">
    <source>
        <dbReference type="EMBL" id="KAJ1170493.1"/>
    </source>
</evidence>
<feature type="compositionally biased region" description="Basic and acidic residues" evidence="1">
    <location>
        <begin position="42"/>
        <end position="65"/>
    </location>
</feature>
<organism evidence="2 3">
    <name type="scientific">Pleurodeles waltl</name>
    <name type="common">Iberian ribbed newt</name>
    <dbReference type="NCBI Taxonomy" id="8319"/>
    <lineage>
        <taxon>Eukaryota</taxon>
        <taxon>Metazoa</taxon>
        <taxon>Chordata</taxon>
        <taxon>Craniata</taxon>
        <taxon>Vertebrata</taxon>
        <taxon>Euteleostomi</taxon>
        <taxon>Amphibia</taxon>
        <taxon>Batrachia</taxon>
        <taxon>Caudata</taxon>
        <taxon>Salamandroidea</taxon>
        <taxon>Salamandridae</taxon>
        <taxon>Pleurodelinae</taxon>
        <taxon>Pleurodeles</taxon>
    </lineage>
</organism>
<proteinExistence type="predicted"/>
<comment type="caution">
    <text evidence="2">The sequence shown here is derived from an EMBL/GenBank/DDBJ whole genome shotgun (WGS) entry which is preliminary data.</text>
</comment>
<feature type="compositionally biased region" description="Polar residues" evidence="1">
    <location>
        <begin position="1"/>
        <end position="11"/>
    </location>
</feature>
<name>A0AAV7T216_PLEWA</name>
<dbReference type="Proteomes" id="UP001066276">
    <property type="component" value="Chromosome 4_1"/>
</dbReference>